<dbReference type="PANTHER" id="PTHR37953:SF1">
    <property type="entry name" value="UPF0127 PROTEIN MJ1496"/>
    <property type="match status" value="1"/>
</dbReference>
<dbReference type="AlphaFoldDB" id="A0A1F6X0U6"/>
<keyword evidence="1" id="KW-1133">Transmembrane helix</keyword>
<keyword evidence="1" id="KW-0472">Membrane</keyword>
<dbReference type="EMBL" id="MFUR01000001">
    <property type="protein sequence ID" value="OGI87605.1"/>
    <property type="molecule type" value="Genomic_DNA"/>
</dbReference>
<comment type="caution">
    <text evidence="2">The sequence shown here is derived from an EMBL/GenBank/DDBJ whole genome shotgun (WGS) entry which is preliminary data.</text>
</comment>
<protein>
    <recommendedName>
        <fullName evidence="4">DUF192 domain-containing protein</fullName>
    </recommendedName>
</protein>
<feature type="transmembrane region" description="Helical" evidence="1">
    <location>
        <begin position="5"/>
        <end position="21"/>
    </location>
</feature>
<dbReference type="PANTHER" id="PTHR37953">
    <property type="entry name" value="UPF0127 PROTEIN MJ1496"/>
    <property type="match status" value="1"/>
</dbReference>
<reference evidence="2 3" key="1">
    <citation type="journal article" date="2016" name="Nat. Commun.">
        <title>Thousands of microbial genomes shed light on interconnected biogeochemical processes in an aquifer system.</title>
        <authorList>
            <person name="Anantharaman K."/>
            <person name="Brown C.T."/>
            <person name="Hug L.A."/>
            <person name="Sharon I."/>
            <person name="Castelle C.J."/>
            <person name="Probst A.J."/>
            <person name="Thomas B.C."/>
            <person name="Singh A."/>
            <person name="Wilkins M.J."/>
            <person name="Karaoz U."/>
            <person name="Brodie E.L."/>
            <person name="Williams K.H."/>
            <person name="Hubbard S.S."/>
            <person name="Banfield J.F."/>
        </authorList>
    </citation>
    <scope>NUCLEOTIDE SEQUENCE [LARGE SCALE GENOMIC DNA]</scope>
</reference>
<sequence>MQKRFSIFIIIFFFLAGFFLINQPSKNLKAENIKEVEIAGVNIKVELALIPETQIQGLSDRQYLNNNEGMLFVFDYPDKYPFWMKSMNFAIDIIWIGKDMNVVYIKKYARPEEYPNTYIPDKDAKYILEVVAGFSDKNNLQVGDKIKFTY</sequence>
<evidence type="ECO:0000313" key="3">
    <source>
        <dbReference type="Proteomes" id="UP000177001"/>
    </source>
</evidence>
<gene>
    <name evidence="2" type="ORF">A3A91_01710</name>
</gene>
<dbReference type="InterPro" id="IPR038695">
    <property type="entry name" value="Saro_0823-like_sf"/>
</dbReference>
<evidence type="ECO:0008006" key="4">
    <source>
        <dbReference type="Google" id="ProtNLM"/>
    </source>
</evidence>
<keyword evidence="1" id="KW-0812">Transmembrane</keyword>
<evidence type="ECO:0000313" key="2">
    <source>
        <dbReference type="EMBL" id="OGI87605.1"/>
    </source>
</evidence>
<evidence type="ECO:0000256" key="1">
    <source>
        <dbReference type="SAM" id="Phobius"/>
    </source>
</evidence>
<dbReference type="Pfam" id="PF02643">
    <property type="entry name" value="DUF192"/>
    <property type="match status" value="1"/>
</dbReference>
<organism evidence="2 3">
    <name type="scientific">Candidatus Nomurabacteria bacterium RIFCSPLOWO2_01_FULL_36_16</name>
    <dbReference type="NCBI Taxonomy" id="1801767"/>
    <lineage>
        <taxon>Bacteria</taxon>
        <taxon>Candidatus Nomuraibacteriota</taxon>
    </lineage>
</organism>
<dbReference type="Gene3D" id="2.60.120.1140">
    <property type="entry name" value="Protein of unknown function DUF192"/>
    <property type="match status" value="1"/>
</dbReference>
<dbReference type="Proteomes" id="UP000177001">
    <property type="component" value="Unassembled WGS sequence"/>
</dbReference>
<proteinExistence type="predicted"/>
<dbReference type="InterPro" id="IPR003795">
    <property type="entry name" value="DUF192"/>
</dbReference>
<name>A0A1F6X0U6_9BACT</name>
<accession>A0A1F6X0U6</accession>